<dbReference type="InterPro" id="IPR000515">
    <property type="entry name" value="MetI-like"/>
</dbReference>
<dbReference type="GO" id="GO:0055085">
    <property type="term" value="P:transmembrane transport"/>
    <property type="evidence" value="ECO:0007669"/>
    <property type="project" value="InterPro"/>
</dbReference>
<dbReference type="Gene3D" id="1.10.3720.10">
    <property type="entry name" value="MetI-like"/>
    <property type="match status" value="1"/>
</dbReference>
<feature type="transmembrane region" description="Helical" evidence="7">
    <location>
        <begin position="205"/>
        <end position="228"/>
    </location>
</feature>
<keyword evidence="2 7" id="KW-0813">Transport</keyword>
<feature type="transmembrane region" description="Helical" evidence="7">
    <location>
        <begin position="130"/>
        <end position="150"/>
    </location>
</feature>
<comment type="similarity">
    <text evidence="7">Belongs to the binding-protein-dependent transport system permease family.</text>
</comment>
<name>A0A1K2F3Y3_STRAR</name>
<feature type="transmembrane region" description="Helical" evidence="7">
    <location>
        <begin position="30"/>
        <end position="56"/>
    </location>
</feature>
<evidence type="ECO:0000259" key="8">
    <source>
        <dbReference type="PROSITE" id="PS50928"/>
    </source>
</evidence>
<protein>
    <submittedName>
        <fullName evidence="9">Carbohydrate ABC transporter membrane protein 2, CUT1 family (TC 3.A.1.1.-)</fullName>
    </submittedName>
</protein>
<dbReference type="OrthoDB" id="2063054at2"/>
<accession>A0A1K2F3Y3</accession>
<dbReference type="CDD" id="cd06261">
    <property type="entry name" value="TM_PBP2"/>
    <property type="match status" value="1"/>
</dbReference>
<evidence type="ECO:0000256" key="6">
    <source>
        <dbReference type="ARBA" id="ARBA00023136"/>
    </source>
</evidence>
<feature type="transmembrane region" description="Helical" evidence="7">
    <location>
        <begin position="264"/>
        <end position="285"/>
    </location>
</feature>
<dbReference type="PANTHER" id="PTHR43744:SF12">
    <property type="entry name" value="ABC TRANSPORTER PERMEASE PROTEIN MG189-RELATED"/>
    <property type="match status" value="1"/>
</dbReference>
<evidence type="ECO:0000256" key="3">
    <source>
        <dbReference type="ARBA" id="ARBA00022475"/>
    </source>
</evidence>
<organism evidence="9 10">
    <name type="scientific">Streptomyces atratus</name>
    <dbReference type="NCBI Taxonomy" id="1893"/>
    <lineage>
        <taxon>Bacteria</taxon>
        <taxon>Bacillati</taxon>
        <taxon>Actinomycetota</taxon>
        <taxon>Actinomycetes</taxon>
        <taxon>Kitasatosporales</taxon>
        <taxon>Streptomycetaceae</taxon>
        <taxon>Streptomyces</taxon>
    </lineage>
</organism>
<dbReference type="SUPFAM" id="SSF161098">
    <property type="entry name" value="MetI-like"/>
    <property type="match status" value="1"/>
</dbReference>
<gene>
    <name evidence="9" type="ORF">SAMN02787144_103045</name>
</gene>
<dbReference type="PROSITE" id="PS50928">
    <property type="entry name" value="ABC_TM1"/>
    <property type="match status" value="1"/>
</dbReference>
<feature type="transmembrane region" description="Helical" evidence="7">
    <location>
        <begin position="97"/>
        <end position="118"/>
    </location>
</feature>
<dbReference type="Proteomes" id="UP000181909">
    <property type="component" value="Unassembled WGS sequence"/>
</dbReference>
<keyword evidence="3" id="KW-1003">Cell membrane</keyword>
<comment type="subcellular location">
    <subcellularLocation>
        <location evidence="1 7">Cell membrane</location>
        <topology evidence="1 7">Multi-pass membrane protein</topology>
    </subcellularLocation>
</comment>
<keyword evidence="5 7" id="KW-1133">Transmembrane helix</keyword>
<reference evidence="9 10" key="1">
    <citation type="submission" date="2016-11" db="EMBL/GenBank/DDBJ databases">
        <authorList>
            <person name="Jaros S."/>
            <person name="Januszkiewicz K."/>
            <person name="Wedrychowicz H."/>
        </authorList>
    </citation>
    <scope>NUCLEOTIDE SEQUENCE [LARGE SCALE GENOMIC DNA]</scope>
    <source>
        <strain evidence="9 10">OK807</strain>
    </source>
</reference>
<dbReference type="InterPro" id="IPR035906">
    <property type="entry name" value="MetI-like_sf"/>
</dbReference>
<dbReference type="STRING" id="1893.SAMN02787144_103045"/>
<sequence length="300" mass="33453">MAQVLDAVKEADPATGPVTPAGRRARRKSLLNWIAVHSLGVAAALFFVLPFVFLVLTSLMSGQQALTRDLWPHPFEWSNYQRVFETDGFLTWWKNTLLYAGLGTVLTVVSSLPVAYALAKFRFRGRQLSLMLVISMMMLPPQVVVIPMYLFWAKQLDLSGTLWPLIIPMAFGDAFSIFLLRQFLLTIPNEYLDAAKVDGCGELRTLLRVVVPMAKPGIAAVALFQFFYAWNDYFGPQIYASENPAAWTLSYGLESFKSAHHTDWNLTMAATVLVMAPVILVFFFAQKAFVEGVTLTGVKG</sequence>
<dbReference type="PANTHER" id="PTHR43744">
    <property type="entry name" value="ABC TRANSPORTER PERMEASE PROTEIN MG189-RELATED-RELATED"/>
    <property type="match status" value="1"/>
</dbReference>
<feature type="transmembrane region" description="Helical" evidence="7">
    <location>
        <begin position="162"/>
        <end position="184"/>
    </location>
</feature>
<dbReference type="Pfam" id="PF00528">
    <property type="entry name" value="BPD_transp_1"/>
    <property type="match status" value="1"/>
</dbReference>
<dbReference type="AlphaFoldDB" id="A0A1K2F3Y3"/>
<evidence type="ECO:0000256" key="1">
    <source>
        <dbReference type="ARBA" id="ARBA00004651"/>
    </source>
</evidence>
<feature type="domain" description="ABC transmembrane type-1" evidence="8">
    <location>
        <begin position="93"/>
        <end position="285"/>
    </location>
</feature>
<evidence type="ECO:0000313" key="9">
    <source>
        <dbReference type="EMBL" id="SFY42433.1"/>
    </source>
</evidence>
<evidence type="ECO:0000256" key="7">
    <source>
        <dbReference type="RuleBase" id="RU363032"/>
    </source>
</evidence>
<dbReference type="EMBL" id="FPJO01000030">
    <property type="protein sequence ID" value="SFY42433.1"/>
    <property type="molecule type" value="Genomic_DNA"/>
</dbReference>
<evidence type="ECO:0000256" key="5">
    <source>
        <dbReference type="ARBA" id="ARBA00022989"/>
    </source>
</evidence>
<dbReference type="RefSeq" id="WP_072488847.1">
    <property type="nucleotide sequence ID" value="NZ_CP108276.1"/>
</dbReference>
<dbReference type="GO" id="GO:0005886">
    <property type="term" value="C:plasma membrane"/>
    <property type="evidence" value="ECO:0007669"/>
    <property type="project" value="UniProtKB-SubCell"/>
</dbReference>
<evidence type="ECO:0000256" key="4">
    <source>
        <dbReference type="ARBA" id="ARBA00022692"/>
    </source>
</evidence>
<keyword evidence="6 7" id="KW-0472">Membrane</keyword>
<evidence type="ECO:0000313" key="10">
    <source>
        <dbReference type="Proteomes" id="UP000181909"/>
    </source>
</evidence>
<evidence type="ECO:0000256" key="2">
    <source>
        <dbReference type="ARBA" id="ARBA00022448"/>
    </source>
</evidence>
<keyword evidence="4 7" id="KW-0812">Transmembrane</keyword>
<proteinExistence type="inferred from homology"/>